<evidence type="ECO:0000313" key="4">
    <source>
        <dbReference type="EMBL" id="ALV28720.1"/>
    </source>
</evidence>
<dbReference type="InterPro" id="IPR036714">
    <property type="entry name" value="SDH_sf"/>
</dbReference>
<sequence>MMSGTSADMAAAQDDALTHRKKRILFRTWHRGMKEMDLLFGGFAQSELDKLTAAELDEMEELINVNDQDLFAWITGSKPVPAEWDRPLYRRMLAFHNITSSRTA</sequence>
<dbReference type="Gene3D" id="1.10.150.250">
    <property type="entry name" value="Flavinator of succinate dehydrogenase"/>
    <property type="match status" value="1"/>
</dbReference>
<dbReference type="eggNOG" id="COG2938">
    <property type="taxonomic scope" value="Bacteria"/>
</dbReference>
<dbReference type="InterPro" id="IPR005631">
    <property type="entry name" value="SDH"/>
</dbReference>
<dbReference type="PANTHER" id="PTHR12469">
    <property type="entry name" value="PROTEIN EMI5 HOMOLOG, MITOCHONDRIAL"/>
    <property type="match status" value="1"/>
</dbReference>
<evidence type="ECO:0000256" key="1">
    <source>
        <dbReference type="ARBA" id="ARBA00008571"/>
    </source>
</evidence>
<gene>
    <name evidence="4" type="ORF">APZ00_18045</name>
</gene>
<dbReference type="SUPFAM" id="SSF109910">
    <property type="entry name" value="YgfY-like"/>
    <property type="match status" value="1"/>
</dbReference>
<dbReference type="PANTHER" id="PTHR12469:SF2">
    <property type="entry name" value="SUCCINATE DEHYDROGENASE ASSEMBLY FACTOR 2, MITOCHONDRIAL"/>
    <property type="match status" value="1"/>
</dbReference>
<keyword evidence="5" id="KW-1185">Reference proteome</keyword>
<dbReference type="FunFam" id="1.10.150.250:FF:000002">
    <property type="entry name" value="Succinate dehydrogenase assembly factor 2, mitochondrial"/>
    <property type="match status" value="1"/>
</dbReference>
<dbReference type="Proteomes" id="UP000064921">
    <property type="component" value="Chromosome"/>
</dbReference>
<accession>A0A0U3NGB8</accession>
<dbReference type="KEGG" id="pphr:APZ00_18045"/>
<comment type="similarity">
    <text evidence="1">Belongs to the SdhE FAD assembly factor family.</text>
</comment>
<dbReference type="EMBL" id="CP013068">
    <property type="protein sequence ID" value="ALV28720.1"/>
    <property type="molecule type" value="Genomic_DNA"/>
</dbReference>
<evidence type="ECO:0000256" key="2">
    <source>
        <dbReference type="ARBA" id="ARBA00019418"/>
    </source>
</evidence>
<proteinExistence type="inferred from homology"/>
<keyword evidence="3" id="KW-0143">Chaperone</keyword>
<protein>
    <recommendedName>
        <fullName evidence="2">FAD assembly factor SdhE</fullName>
    </recommendedName>
</protein>
<dbReference type="STRING" id="121719.APZ00_18045"/>
<reference evidence="4 5" key="1">
    <citation type="submission" date="2015-10" db="EMBL/GenBank/DDBJ databases">
        <title>The world's first case of liver abscess caused by Pannonibacter phragmitetus.</title>
        <authorList>
            <person name="Ming D."/>
            <person name="Wang M."/>
            <person name="Zhou Y."/>
            <person name="Jiang T."/>
            <person name="Hu S."/>
        </authorList>
    </citation>
    <scope>NUCLEOTIDE SEQUENCE [LARGE SCALE GENOMIC DNA]</scope>
    <source>
        <strain evidence="4 5">31801</strain>
    </source>
</reference>
<dbReference type="Pfam" id="PF03937">
    <property type="entry name" value="Sdh5"/>
    <property type="match status" value="1"/>
</dbReference>
<dbReference type="AlphaFoldDB" id="A0A0U3NGB8"/>
<evidence type="ECO:0000313" key="5">
    <source>
        <dbReference type="Proteomes" id="UP000064921"/>
    </source>
</evidence>
<evidence type="ECO:0000256" key="3">
    <source>
        <dbReference type="ARBA" id="ARBA00023186"/>
    </source>
</evidence>
<name>A0A0U3NGB8_9HYPH</name>
<organism evidence="4 5">
    <name type="scientific">Pannonibacter phragmitetus</name>
    <dbReference type="NCBI Taxonomy" id="121719"/>
    <lineage>
        <taxon>Bacteria</taxon>
        <taxon>Pseudomonadati</taxon>
        <taxon>Pseudomonadota</taxon>
        <taxon>Alphaproteobacteria</taxon>
        <taxon>Hyphomicrobiales</taxon>
        <taxon>Stappiaceae</taxon>
        <taxon>Pannonibacter</taxon>
    </lineage>
</organism>
<dbReference type="GO" id="GO:0006099">
    <property type="term" value="P:tricarboxylic acid cycle"/>
    <property type="evidence" value="ECO:0007669"/>
    <property type="project" value="TreeGrafter"/>
</dbReference>